<dbReference type="InterPro" id="IPR007197">
    <property type="entry name" value="rSAM"/>
</dbReference>
<comment type="caution">
    <text evidence="8">The sequence shown here is derived from an EMBL/GenBank/DDBJ whole genome shotgun (WGS) entry which is preliminary data.</text>
</comment>
<evidence type="ECO:0000256" key="2">
    <source>
        <dbReference type="ARBA" id="ARBA00022485"/>
    </source>
</evidence>
<keyword evidence="5" id="KW-0408">Iron</keyword>
<organism evidence="8">
    <name type="scientific">marine sediment metagenome</name>
    <dbReference type="NCBI Taxonomy" id="412755"/>
    <lineage>
        <taxon>unclassified sequences</taxon>
        <taxon>metagenomes</taxon>
        <taxon>ecological metagenomes</taxon>
    </lineage>
</organism>
<feature type="non-terminal residue" evidence="8">
    <location>
        <position position="90"/>
    </location>
</feature>
<reference evidence="8" key="1">
    <citation type="journal article" date="2014" name="Front. Microbiol.">
        <title>High frequency of phylogenetically diverse reductive dehalogenase-homologous genes in deep subseafloor sedimentary metagenomes.</title>
        <authorList>
            <person name="Kawai M."/>
            <person name="Futagami T."/>
            <person name="Toyoda A."/>
            <person name="Takaki Y."/>
            <person name="Nishi S."/>
            <person name="Hori S."/>
            <person name="Arai W."/>
            <person name="Tsubouchi T."/>
            <person name="Morono Y."/>
            <person name="Uchiyama I."/>
            <person name="Ito T."/>
            <person name="Fujiyama A."/>
            <person name="Inagaki F."/>
            <person name="Takami H."/>
        </authorList>
    </citation>
    <scope>NUCLEOTIDE SEQUENCE</scope>
    <source>
        <strain evidence="8">Expedition CK06-06</strain>
    </source>
</reference>
<dbReference type="InterPro" id="IPR000385">
    <property type="entry name" value="MoaA_NifB_PqqE_Fe-S-bd_CS"/>
</dbReference>
<keyword evidence="2" id="KW-0004">4Fe-4S</keyword>
<dbReference type="InterPro" id="IPR051198">
    <property type="entry name" value="BchE-like"/>
</dbReference>
<evidence type="ECO:0000256" key="4">
    <source>
        <dbReference type="ARBA" id="ARBA00022723"/>
    </source>
</evidence>
<dbReference type="EMBL" id="BARS01058637">
    <property type="protein sequence ID" value="GAG49979.1"/>
    <property type="molecule type" value="Genomic_DNA"/>
</dbReference>
<evidence type="ECO:0000256" key="6">
    <source>
        <dbReference type="ARBA" id="ARBA00023014"/>
    </source>
</evidence>
<dbReference type="InterPro" id="IPR023404">
    <property type="entry name" value="rSAM_horseshoe"/>
</dbReference>
<evidence type="ECO:0000313" key="8">
    <source>
        <dbReference type="EMBL" id="GAG49979.1"/>
    </source>
</evidence>
<keyword evidence="4" id="KW-0479">Metal-binding</keyword>
<dbReference type="Pfam" id="PF04055">
    <property type="entry name" value="Radical_SAM"/>
    <property type="match status" value="1"/>
</dbReference>
<dbReference type="GO" id="GO:0005829">
    <property type="term" value="C:cytosol"/>
    <property type="evidence" value="ECO:0007669"/>
    <property type="project" value="TreeGrafter"/>
</dbReference>
<dbReference type="Gene3D" id="3.80.30.20">
    <property type="entry name" value="tm_1862 like domain"/>
    <property type="match status" value="1"/>
</dbReference>
<dbReference type="GO" id="GO:0051539">
    <property type="term" value="F:4 iron, 4 sulfur cluster binding"/>
    <property type="evidence" value="ECO:0007669"/>
    <property type="project" value="UniProtKB-KW"/>
</dbReference>
<evidence type="ECO:0000256" key="3">
    <source>
        <dbReference type="ARBA" id="ARBA00022691"/>
    </source>
</evidence>
<evidence type="ECO:0000256" key="5">
    <source>
        <dbReference type="ARBA" id="ARBA00023004"/>
    </source>
</evidence>
<sequence>YLGLRPDLKQPALWQAYDKLSVGVLKLSDGCPFNCTYCSVPKVYSKFKARPLERSLTELELLAKRGVGNIAFYDDALLFEAEKTLIPFLE</sequence>
<name>X0Y2C8_9ZZZZ</name>
<evidence type="ECO:0000256" key="1">
    <source>
        <dbReference type="ARBA" id="ARBA00001966"/>
    </source>
</evidence>
<gene>
    <name evidence="8" type="ORF">S01H1_85399</name>
</gene>
<proteinExistence type="predicted"/>
<dbReference type="PANTHER" id="PTHR43409">
    <property type="entry name" value="ANAEROBIC MAGNESIUM-PROTOPORPHYRIN IX MONOMETHYL ESTER CYCLASE-RELATED"/>
    <property type="match status" value="1"/>
</dbReference>
<dbReference type="GO" id="GO:0046872">
    <property type="term" value="F:metal ion binding"/>
    <property type="evidence" value="ECO:0007669"/>
    <property type="project" value="UniProtKB-KW"/>
</dbReference>
<feature type="domain" description="Radical SAM core" evidence="7">
    <location>
        <begin position="27"/>
        <end position="74"/>
    </location>
</feature>
<keyword evidence="6" id="KW-0411">Iron-sulfur</keyword>
<dbReference type="PANTHER" id="PTHR43409:SF15">
    <property type="entry name" value="PUTATIVE-RELATED"/>
    <property type="match status" value="1"/>
</dbReference>
<dbReference type="AlphaFoldDB" id="X0Y2C8"/>
<feature type="non-terminal residue" evidence="8">
    <location>
        <position position="1"/>
    </location>
</feature>
<comment type="cofactor">
    <cofactor evidence="1">
        <name>[4Fe-4S] cluster</name>
        <dbReference type="ChEBI" id="CHEBI:49883"/>
    </cofactor>
</comment>
<keyword evidence="3" id="KW-0949">S-adenosyl-L-methionine</keyword>
<dbReference type="InterPro" id="IPR058240">
    <property type="entry name" value="rSAM_sf"/>
</dbReference>
<evidence type="ECO:0000259" key="7">
    <source>
        <dbReference type="Pfam" id="PF04055"/>
    </source>
</evidence>
<protein>
    <recommendedName>
        <fullName evidence="7">Radical SAM core domain-containing protein</fullName>
    </recommendedName>
</protein>
<dbReference type="SUPFAM" id="SSF102114">
    <property type="entry name" value="Radical SAM enzymes"/>
    <property type="match status" value="1"/>
</dbReference>
<dbReference type="SFLD" id="SFLDS00029">
    <property type="entry name" value="Radical_SAM"/>
    <property type="match status" value="1"/>
</dbReference>
<accession>X0Y2C8</accession>
<dbReference type="PROSITE" id="PS01305">
    <property type="entry name" value="MOAA_NIFB_PQQE"/>
    <property type="match status" value="1"/>
</dbReference>
<dbReference type="GO" id="GO:0003824">
    <property type="term" value="F:catalytic activity"/>
    <property type="evidence" value="ECO:0007669"/>
    <property type="project" value="InterPro"/>
</dbReference>